<evidence type="ECO:0000256" key="12">
    <source>
        <dbReference type="ARBA" id="ARBA00023027"/>
    </source>
</evidence>
<dbReference type="InterPro" id="IPR029035">
    <property type="entry name" value="DHS-like_NAD/FAD-binding_dom"/>
</dbReference>
<keyword evidence="13 15" id="KW-0472">Membrane</keyword>
<dbReference type="InterPro" id="IPR034300">
    <property type="entry name" value="PNTB-like"/>
</dbReference>
<evidence type="ECO:0000256" key="13">
    <source>
        <dbReference type="ARBA" id="ARBA00023136"/>
    </source>
</evidence>
<keyword evidence="9 15" id="KW-0521">NADP</keyword>
<comment type="similarity">
    <text evidence="3 15">Belongs to the PNT beta subunit family.</text>
</comment>
<evidence type="ECO:0000256" key="1">
    <source>
        <dbReference type="ARBA" id="ARBA00003943"/>
    </source>
</evidence>
<keyword evidence="19" id="KW-1185">Reference proteome</keyword>
<keyword evidence="12 15" id="KW-0520">NAD</keyword>
<keyword evidence="11 16" id="KW-1133">Transmembrane helix</keyword>
<evidence type="ECO:0000313" key="18">
    <source>
        <dbReference type="EMBL" id="MBM6402396.1"/>
    </source>
</evidence>
<evidence type="ECO:0000256" key="2">
    <source>
        <dbReference type="ARBA" id="ARBA00004429"/>
    </source>
</evidence>
<feature type="transmembrane region" description="Helical" evidence="16">
    <location>
        <begin position="164"/>
        <end position="183"/>
    </location>
</feature>
<comment type="subcellular location">
    <subcellularLocation>
        <location evidence="2">Cell inner membrane</location>
        <topology evidence="2">Multi-pass membrane protein</topology>
    </subcellularLocation>
</comment>
<comment type="catalytic activity">
    <reaction evidence="14 15">
        <text>NAD(+) + NADPH + H(+)(in) = NADH + NADP(+) + H(+)(out)</text>
        <dbReference type="Rhea" id="RHEA:47992"/>
        <dbReference type="ChEBI" id="CHEBI:15378"/>
        <dbReference type="ChEBI" id="CHEBI:57540"/>
        <dbReference type="ChEBI" id="CHEBI:57783"/>
        <dbReference type="ChEBI" id="CHEBI:57945"/>
        <dbReference type="ChEBI" id="CHEBI:58349"/>
        <dbReference type="EC" id="7.1.1.1"/>
    </reaction>
</comment>
<feature type="transmembrane region" description="Helical" evidence="16">
    <location>
        <begin position="36"/>
        <end position="55"/>
    </location>
</feature>
<evidence type="ECO:0000256" key="14">
    <source>
        <dbReference type="ARBA" id="ARBA00048202"/>
    </source>
</evidence>
<feature type="domain" description="NADP transhydrogenase beta-like" evidence="17">
    <location>
        <begin position="8"/>
        <end position="465"/>
    </location>
</feature>
<gene>
    <name evidence="18" type="primary">pntB</name>
    <name evidence="18" type="ORF">JQN70_18535</name>
</gene>
<keyword evidence="6 15" id="KW-1003">Cell membrane</keyword>
<keyword evidence="7 15" id="KW-0997">Cell inner membrane</keyword>
<evidence type="ECO:0000256" key="6">
    <source>
        <dbReference type="ARBA" id="ARBA00022475"/>
    </source>
</evidence>
<name>A0ABS2CR82_9MICO</name>
<dbReference type="InterPro" id="IPR012136">
    <property type="entry name" value="NADH_DH_b"/>
</dbReference>
<evidence type="ECO:0000259" key="17">
    <source>
        <dbReference type="Pfam" id="PF02233"/>
    </source>
</evidence>
<sequence>MSTTLVQGAYIVAGLLFILALAGLSRHESARRGNRFGIVGMAVALVATILAATAGTGGSGWLGLLLIVVAMAVGAAVGLDRARKVEMTGMPELIAMLHSFVGLAAVLVGWNSSYEVVAYPTIHDVEVFVGVFIGAVTFTGSVVAFLKLSARISSRPLMLPGRNLINLGALGGFVVLTLAYVLVREDSVFVRHLLLGLVTLLALGLGWHLVASIGGGDMPVVVSMLNSYSGWAAAAAGFLLSNDLLIITGALVGSSGAYLSYIMCRAMNRSFISVIAGGFGVEAGTAASDDTDYGEHREVTAEGAAALLTSARSVVITPGYGMATAQAQHAVAELTKRLRADGVDVRFGIHPVAGRLPGHMNVLLAEAKVPYDIVLEMDEINDDLADTDVVLVIGANDTVNPAAAEDPTSPIAGMPVLRVWEARDVIVFKRSMATGYAGVQNPLFFRDNTQMLFGDAKARVEDIIQAL</sequence>
<feature type="transmembrane region" description="Helical" evidence="16">
    <location>
        <begin position="189"/>
        <end position="211"/>
    </location>
</feature>
<dbReference type="RefSeq" id="WP_204132856.1">
    <property type="nucleotide sequence ID" value="NZ_JAFDVD010000024.1"/>
</dbReference>
<evidence type="ECO:0000256" key="3">
    <source>
        <dbReference type="ARBA" id="ARBA00007919"/>
    </source>
</evidence>
<evidence type="ECO:0000256" key="7">
    <source>
        <dbReference type="ARBA" id="ARBA00022519"/>
    </source>
</evidence>
<evidence type="ECO:0000256" key="4">
    <source>
        <dbReference type="ARBA" id="ARBA00012943"/>
    </source>
</evidence>
<dbReference type="PIRSF" id="PIRSF000204">
    <property type="entry name" value="PNTB"/>
    <property type="match status" value="1"/>
</dbReference>
<dbReference type="Pfam" id="PF02233">
    <property type="entry name" value="PNTB"/>
    <property type="match status" value="1"/>
</dbReference>
<dbReference type="Proteomes" id="UP001430172">
    <property type="component" value="Unassembled WGS sequence"/>
</dbReference>
<evidence type="ECO:0000256" key="16">
    <source>
        <dbReference type="SAM" id="Phobius"/>
    </source>
</evidence>
<dbReference type="PANTHER" id="PTHR44758:SF1">
    <property type="entry name" value="NAD(P) TRANSHYDROGENASE SUBUNIT BETA"/>
    <property type="match status" value="1"/>
</dbReference>
<reference evidence="18" key="1">
    <citation type="submission" date="2021-02" db="EMBL/GenBank/DDBJ databases">
        <title>Phycicoccus sp. MQZ13P-5T, whole genome shotgun sequence.</title>
        <authorList>
            <person name="Tuo L."/>
        </authorList>
    </citation>
    <scope>NUCLEOTIDE SEQUENCE</scope>
    <source>
        <strain evidence="18">MQZ13P-5</strain>
    </source>
</reference>
<dbReference type="PANTHER" id="PTHR44758">
    <property type="entry name" value="NAD(P) TRANSHYDROGENASE SUBUNIT BETA"/>
    <property type="match status" value="1"/>
</dbReference>
<keyword evidence="8 16" id="KW-0812">Transmembrane</keyword>
<evidence type="ECO:0000256" key="9">
    <source>
        <dbReference type="ARBA" id="ARBA00022857"/>
    </source>
</evidence>
<organism evidence="18 19">
    <name type="scientific">Phycicoccus sonneratiae</name>
    <dbReference type="NCBI Taxonomy" id="2807628"/>
    <lineage>
        <taxon>Bacteria</taxon>
        <taxon>Bacillati</taxon>
        <taxon>Actinomycetota</taxon>
        <taxon>Actinomycetes</taxon>
        <taxon>Micrococcales</taxon>
        <taxon>Intrasporangiaceae</taxon>
        <taxon>Phycicoccus</taxon>
    </lineage>
</organism>
<comment type="caution">
    <text evidence="18">The sequence shown here is derived from an EMBL/GenBank/DDBJ whole genome shotgun (WGS) entry which is preliminary data.</text>
</comment>
<feature type="transmembrane region" description="Helical" evidence="16">
    <location>
        <begin position="244"/>
        <end position="264"/>
    </location>
</feature>
<keyword evidence="10 15" id="KW-1278">Translocase</keyword>
<accession>A0ABS2CR82</accession>
<feature type="transmembrane region" description="Helical" evidence="16">
    <location>
        <begin position="130"/>
        <end position="152"/>
    </location>
</feature>
<feature type="transmembrane region" description="Helical" evidence="16">
    <location>
        <begin position="218"/>
        <end position="238"/>
    </location>
</feature>
<dbReference type="EMBL" id="JAFDVD010000024">
    <property type="protein sequence ID" value="MBM6402396.1"/>
    <property type="molecule type" value="Genomic_DNA"/>
</dbReference>
<feature type="transmembrane region" description="Helical" evidence="16">
    <location>
        <begin position="61"/>
        <end position="79"/>
    </location>
</feature>
<comment type="function">
    <text evidence="1 15">The transhydrogenation between NADH and NADP is coupled to respiration and ATP hydrolysis and functions as a proton pump across the membrane.</text>
</comment>
<feature type="transmembrane region" description="Helical" evidence="16">
    <location>
        <begin position="6"/>
        <end position="24"/>
    </location>
</feature>
<dbReference type="SUPFAM" id="SSF52467">
    <property type="entry name" value="DHS-like NAD/FAD-binding domain"/>
    <property type="match status" value="1"/>
</dbReference>
<proteinExistence type="inferred from homology"/>
<dbReference type="EC" id="7.1.1.1" evidence="4 15"/>
<protein>
    <recommendedName>
        <fullName evidence="5 15">NAD(P) transhydrogenase subunit beta</fullName>
        <ecNumber evidence="4 15">7.1.1.1</ecNumber>
    </recommendedName>
    <alternativeName>
        <fullName evidence="15">Nicotinamide nucleotide transhydrogenase subunit beta</fullName>
    </alternativeName>
</protein>
<evidence type="ECO:0000256" key="5">
    <source>
        <dbReference type="ARBA" id="ARBA00014581"/>
    </source>
</evidence>
<evidence type="ECO:0000256" key="15">
    <source>
        <dbReference type="PIRNR" id="PIRNR000204"/>
    </source>
</evidence>
<evidence type="ECO:0000256" key="8">
    <source>
        <dbReference type="ARBA" id="ARBA00022692"/>
    </source>
</evidence>
<evidence type="ECO:0000313" key="19">
    <source>
        <dbReference type="Proteomes" id="UP001430172"/>
    </source>
</evidence>
<dbReference type="NCBIfam" id="NF006974">
    <property type="entry name" value="PRK09444.1"/>
    <property type="match status" value="1"/>
</dbReference>
<evidence type="ECO:0000256" key="11">
    <source>
        <dbReference type="ARBA" id="ARBA00022989"/>
    </source>
</evidence>
<evidence type="ECO:0000256" key="10">
    <source>
        <dbReference type="ARBA" id="ARBA00022967"/>
    </source>
</evidence>
<dbReference type="Gene3D" id="3.40.50.1220">
    <property type="entry name" value="TPP-binding domain"/>
    <property type="match status" value="1"/>
</dbReference>